<dbReference type="RefSeq" id="WP_175206328.1">
    <property type="nucleotide sequence ID" value="NZ_CADILG010000007.1"/>
</dbReference>
<organism evidence="2 3">
    <name type="scientific">Achromobacter anxifer</name>
    <dbReference type="NCBI Taxonomy" id="1287737"/>
    <lineage>
        <taxon>Bacteria</taxon>
        <taxon>Pseudomonadati</taxon>
        <taxon>Pseudomonadota</taxon>
        <taxon>Betaproteobacteria</taxon>
        <taxon>Burkholderiales</taxon>
        <taxon>Alcaligenaceae</taxon>
        <taxon>Achromobacter</taxon>
    </lineage>
</organism>
<evidence type="ECO:0000313" key="2">
    <source>
        <dbReference type="EMBL" id="CAB3844954.1"/>
    </source>
</evidence>
<reference evidence="2 3" key="1">
    <citation type="submission" date="2020-04" db="EMBL/GenBank/DDBJ databases">
        <authorList>
            <person name="De Canck E."/>
        </authorList>
    </citation>
    <scope>NUCLEOTIDE SEQUENCE [LARGE SCALE GENOMIC DNA]</scope>
    <source>
        <strain evidence="2 3">LMG 26858</strain>
    </source>
</reference>
<keyword evidence="1" id="KW-0812">Transmembrane</keyword>
<dbReference type="Proteomes" id="UP000494117">
    <property type="component" value="Unassembled WGS sequence"/>
</dbReference>
<gene>
    <name evidence="2" type="ORF">LMG26858_01401</name>
</gene>
<evidence type="ECO:0000256" key="1">
    <source>
        <dbReference type="SAM" id="Phobius"/>
    </source>
</evidence>
<evidence type="ECO:0000313" key="3">
    <source>
        <dbReference type="Proteomes" id="UP000494117"/>
    </source>
</evidence>
<accession>A0A6S7CNG6</accession>
<protein>
    <submittedName>
        <fullName evidence="2">Uncharacterized protein</fullName>
    </submittedName>
</protein>
<keyword evidence="1" id="KW-1133">Transmembrane helix</keyword>
<proteinExistence type="predicted"/>
<feature type="transmembrane region" description="Helical" evidence="1">
    <location>
        <begin position="45"/>
        <end position="66"/>
    </location>
</feature>
<name>A0A6S7CNG6_9BURK</name>
<keyword evidence="1" id="KW-0472">Membrane</keyword>
<sequence length="369" mass="40405">MIPIALPSAGFYIFVSLGFLAGLALLAWAVVLVASGGARGTVRKYWKTSTLVFIVLAVPFAFYAWVQTVVWQIEREGARAEAARNVTLQETTTVGGTAMPAGTRLKLQDEGQLETYLEAEFPQPVVMYGVMATSVRRFLGTDYDSETYALRERYPRSVILRGAGSQTVRGWQCDATQDIEFDVKRDGAMTQLSKCVLGPGNRVETLELAPGSIVYESSGTVYTDGARDPDRWRIEVKDPVAVKVFGLPLSEPRLYLDEERHLLRVSDAELACPTRFGGVSYAVGTQVKSVRRGRGDEREPFPGVLVLSPWNGQAAKRDGQADVPEGMSVMQTLAGEVVDVVKNDEVGVFHFATFVVGDEEPEVRRAACP</sequence>
<keyword evidence="3" id="KW-1185">Reference proteome</keyword>
<dbReference type="EMBL" id="CADILG010000007">
    <property type="protein sequence ID" value="CAB3844954.1"/>
    <property type="molecule type" value="Genomic_DNA"/>
</dbReference>
<dbReference type="AlphaFoldDB" id="A0A6S7CNG6"/>
<feature type="transmembrane region" description="Helical" evidence="1">
    <location>
        <begin position="12"/>
        <end position="33"/>
    </location>
</feature>